<comment type="similarity">
    <text evidence="1">Belongs to the non-flavoprotein flavin reductase family.</text>
</comment>
<dbReference type="RefSeq" id="WP_209766624.1">
    <property type="nucleotide sequence ID" value="NZ_JAGINP010000008.1"/>
</dbReference>
<reference evidence="4 5" key="1">
    <citation type="submission" date="2021-03" db="EMBL/GenBank/DDBJ databases">
        <title>Genomic Encyclopedia of Type Strains, Phase III (KMG-III): the genomes of soil and plant-associated and newly described type strains.</title>
        <authorList>
            <person name="Whitman W."/>
        </authorList>
    </citation>
    <scope>NUCLEOTIDE SEQUENCE [LARGE SCALE GENOMIC DNA]</scope>
    <source>
        <strain evidence="4 5">IMMIB AFH-6</strain>
    </source>
</reference>
<evidence type="ECO:0000313" key="4">
    <source>
        <dbReference type="EMBL" id="MBP2292752.1"/>
    </source>
</evidence>
<proteinExistence type="inferred from homology"/>
<dbReference type="InterPro" id="IPR050268">
    <property type="entry name" value="NADH-dep_flavin_reductase"/>
</dbReference>
<dbReference type="Pfam" id="PF01613">
    <property type="entry name" value="Flavin_Reduct"/>
    <property type="match status" value="1"/>
</dbReference>
<evidence type="ECO:0000256" key="1">
    <source>
        <dbReference type="ARBA" id="ARBA00008898"/>
    </source>
</evidence>
<organism evidence="4 5">
    <name type="scientific">Azospirillum rugosum</name>
    <dbReference type="NCBI Taxonomy" id="416170"/>
    <lineage>
        <taxon>Bacteria</taxon>
        <taxon>Pseudomonadati</taxon>
        <taxon>Pseudomonadota</taxon>
        <taxon>Alphaproteobacteria</taxon>
        <taxon>Rhodospirillales</taxon>
        <taxon>Azospirillaceae</taxon>
        <taxon>Azospirillum</taxon>
    </lineage>
</organism>
<dbReference type="InterPro" id="IPR002563">
    <property type="entry name" value="Flavin_Rdtase-like_dom"/>
</dbReference>
<dbReference type="Gene3D" id="2.30.110.10">
    <property type="entry name" value="Electron Transport, Fmn-binding Protein, Chain A"/>
    <property type="match status" value="1"/>
</dbReference>
<feature type="domain" description="Flavin reductase like" evidence="3">
    <location>
        <begin position="15"/>
        <end position="159"/>
    </location>
</feature>
<keyword evidence="5" id="KW-1185">Reference proteome</keyword>
<keyword evidence="2" id="KW-0560">Oxidoreductase</keyword>
<dbReference type="PANTHER" id="PTHR30466">
    <property type="entry name" value="FLAVIN REDUCTASE"/>
    <property type="match status" value="1"/>
</dbReference>
<dbReference type="SMART" id="SM00903">
    <property type="entry name" value="Flavin_Reduct"/>
    <property type="match status" value="1"/>
</dbReference>
<dbReference type="PANTHER" id="PTHR30466:SF11">
    <property type="entry name" value="FLAVIN-DEPENDENT MONOOXYGENASE, REDUCTASE SUBUNIT HSAB"/>
    <property type="match status" value="1"/>
</dbReference>
<dbReference type="SUPFAM" id="SSF50475">
    <property type="entry name" value="FMN-binding split barrel"/>
    <property type="match status" value="1"/>
</dbReference>
<protein>
    <submittedName>
        <fullName evidence="4">Flavin reductase (DIM6/NTAB) family NADH-FMN oxidoreductase RutF</fullName>
    </submittedName>
</protein>
<dbReference type="InterPro" id="IPR012349">
    <property type="entry name" value="Split_barrel_FMN-bd"/>
</dbReference>
<accession>A0ABS4SJS0</accession>
<name>A0ABS4SJS0_9PROT</name>
<evidence type="ECO:0000259" key="3">
    <source>
        <dbReference type="SMART" id="SM00903"/>
    </source>
</evidence>
<evidence type="ECO:0000313" key="5">
    <source>
        <dbReference type="Proteomes" id="UP000781958"/>
    </source>
</evidence>
<sequence length="168" mass="18047">MTEPALDPRDFRRALSHFPTGVTVVTTRDAAGAPVGVTASSFNAVSLNPPLVLWSLDKAALSAEAFRTAEHFAVNVLTEDQILLSNRFASRGEDKFGGIDWAEGLGGCPVFDGVSARFECRTWNVYDGGDHLIIVGQVMRYDYQTALAPLVFAKGCYAVSARHPATVG</sequence>
<dbReference type="Proteomes" id="UP000781958">
    <property type="component" value="Unassembled WGS sequence"/>
</dbReference>
<comment type="caution">
    <text evidence="4">The sequence shown here is derived from an EMBL/GenBank/DDBJ whole genome shotgun (WGS) entry which is preliminary data.</text>
</comment>
<gene>
    <name evidence="4" type="ORF">J2851_002533</name>
</gene>
<evidence type="ECO:0000256" key="2">
    <source>
        <dbReference type="ARBA" id="ARBA00023002"/>
    </source>
</evidence>
<dbReference type="EMBL" id="JAGINP010000008">
    <property type="protein sequence ID" value="MBP2292752.1"/>
    <property type="molecule type" value="Genomic_DNA"/>
</dbReference>